<dbReference type="EMBL" id="JAHQIW010004332">
    <property type="protein sequence ID" value="KAJ1361992.1"/>
    <property type="molecule type" value="Genomic_DNA"/>
</dbReference>
<sequence length="85" mass="9187">MATLGQVSFILSEDSWLTVAELHTRMMKVVLLALIASTVGSGATESLETGSGETISEDGFKKILEKGYSILKNEQNIVATKRLLD</sequence>
<evidence type="ECO:0000313" key="2">
    <source>
        <dbReference type="Proteomes" id="UP001196413"/>
    </source>
</evidence>
<reference evidence="1" key="1">
    <citation type="submission" date="2021-06" db="EMBL/GenBank/DDBJ databases">
        <title>Parelaphostrongylus tenuis whole genome reference sequence.</title>
        <authorList>
            <person name="Garwood T.J."/>
            <person name="Larsen P.A."/>
            <person name="Fountain-Jones N.M."/>
            <person name="Garbe J.R."/>
            <person name="Macchietto M.G."/>
            <person name="Kania S.A."/>
            <person name="Gerhold R.W."/>
            <person name="Richards J.E."/>
            <person name="Wolf T.M."/>
        </authorList>
    </citation>
    <scope>NUCLEOTIDE SEQUENCE</scope>
    <source>
        <strain evidence="1">MNPRO001-30</strain>
        <tissue evidence="1">Meninges</tissue>
    </source>
</reference>
<gene>
    <name evidence="1" type="ORF">KIN20_021398</name>
</gene>
<dbReference type="Proteomes" id="UP001196413">
    <property type="component" value="Unassembled WGS sequence"/>
</dbReference>
<protein>
    <submittedName>
        <fullName evidence="1">Uncharacterized protein</fullName>
    </submittedName>
</protein>
<dbReference type="AlphaFoldDB" id="A0AAD5QUJ8"/>
<evidence type="ECO:0000313" key="1">
    <source>
        <dbReference type="EMBL" id="KAJ1361992.1"/>
    </source>
</evidence>
<name>A0AAD5QUJ8_PARTN</name>
<keyword evidence="2" id="KW-1185">Reference proteome</keyword>
<organism evidence="1 2">
    <name type="scientific">Parelaphostrongylus tenuis</name>
    <name type="common">Meningeal worm</name>
    <dbReference type="NCBI Taxonomy" id="148309"/>
    <lineage>
        <taxon>Eukaryota</taxon>
        <taxon>Metazoa</taxon>
        <taxon>Ecdysozoa</taxon>
        <taxon>Nematoda</taxon>
        <taxon>Chromadorea</taxon>
        <taxon>Rhabditida</taxon>
        <taxon>Rhabditina</taxon>
        <taxon>Rhabditomorpha</taxon>
        <taxon>Strongyloidea</taxon>
        <taxon>Metastrongylidae</taxon>
        <taxon>Parelaphostrongylus</taxon>
    </lineage>
</organism>
<accession>A0AAD5QUJ8</accession>
<comment type="caution">
    <text evidence="1">The sequence shown here is derived from an EMBL/GenBank/DDBJ whole genome shotgun (WGS) entry which is preliminary data.</text>
</comment>
<proteinExistence type="predicted"/>